<protein>
    <recommendedName>
        <fullName evidence="7">G-protein coupled receptors family 1 profile domain-containing protein</fullName>
    </recommendedName>
</protein>
<dbReference type="PANTHER" id="PTHR46641">
    <property type="entry name" value="FMRFAMIDE RECEPTOR-RELATED"/>
    <property type="match status" value="1"/>
</dbReference>
<name>R7VDM8_CAPTE</name>
<feature type="transmembrane region" description="Helical" evidence="6">
    <location>
        <begin position="206"/>
        <end position="232"/>
    </location>
</feature>
<feature type="transmembrane region" description="Helical" evidence="6">
    <location>
        <begin position="46"/>
        <end position="69"/>
    </location>
</feature>
<evidence type="ECO:0000256" key="3">
    <source>
        <dbReference type="ARBA" id="ARBA00022989"/>
    </source>
</evidence>
<dbReference type="PRINTS" id="PR00237">
    <property type="entry name" value="GPCRRHODOPSN"/>
</dbReference>
<dbReference type="OrthoDB" id="9990906at2759"/>
<dbReference type="InterPro" id="IPR000276">
    <property type="entry name" value="GPCR_Rhodpsn"/>
</dbReference>
<dbReference type="EMBL" id="KB294520">
    <property type="protein sequence ID" value="ELU14421.1"/>
    <property type="molecule type" value="Genomic_DNA"/>
</dbReference>
<feature type="transmembrane region" description="Helical" evidence="6">
    <location>
        <begin position="128"/>
        <end position="150"/>
    </location>
</feature>
<comment type="similarity">
    <text evidence="5">Belongs to the G-protein coupled receptor 1 family.</text>
</comment>
<keyword evidence="2 5" id="KW-0812">Transmembrane</keyword>
<dbReference type="HOGENOM" id="CLU_009579_24_0_1"/>
<feature type="transmembrane region" description="Helical" evidence="6">
    <location>
        <begin position="81"/>
        <end position="103"/>
    </location>
</feature>
<evidence type="ECO:0000256" key="4">
    <source>
        <dbReference type="ARBA" id="ARBA00023136"/>
    </source>
</evidence>
<evidence type="ECO:0000256" key="5">
    <source>
        <dbReference type="RuleBase" id="RU000688"/>
    </source>
</evidence>
<dbReference type="GO" id="GO:0004930">
    <property type="term" value="F:G protein-coupled receptor activity"/>
    <property type="evidence" value="ECO:0007669"/>
    <property type="project" value="UniProtKB-KW"/>
</dbReference>
<feature type="domain" description="G-protein coupled receptors family 1 profile" evidence="7">
    <location>
        <begin position="61"/>
        <end position="317"/>
    </location>
</feature>
<dbReference type="PROSITE" id="PS50262">
    <property type="entry name" value="G_PROTEIN_RECEP_F1_2"/>
    <property type="match status" value="1"/>
</dbReference>
<organism evidence="8">
    <name type="scientific">Capitella teleta</name>
    <name type="common">Polychaete worm</name>
    <dbReference type="NCBI Taxonomy" id="283909"/>
    <lineage>
        <taxon>Eukaryota</taxon>
        <taxon>Metazoa</taxon>
        <taxon>Spiralia</taxon>
        <taxon>Lophotrochozoa</taxon>
        <taxon>Annelida</taxon>
        <taxon>Polychaeta</taxon>
        <taxon>Sedentaria</taxon>
        <taxon>Scolecida</taxon>
        <taxon>Capitellidae</taxon>
        <taxon>Capitella</taxon>
    </lineage>
</organism>
<dbReference type="EMBL" id="AMQN01018558">
    <property type="status" value="NOT_ANNOTATED_CDS"/>
    <property type="molecule type" value="Genomic_DNA"/>
</dbReference>
<accession>R7VDM8</accession>
<dbReference type="InterPro" id="IPR017452">
    <property type="entry name" value="GPCR_Rhodpsn_7TM"/>
</dbReference>
<dbReference type="CDD" id="cd14978">
    <property type="entry name" value="7tmA_FMRFamide_R-like"/>
    <property type="match status" value="1"/>
</dbReference>
<dbReference type="PANTHER" id="PTHR46641:SF25">
    <property type="entry name" value="CNMAMIDE RECEPTOR-RELATED"/>
    <property type="match status" value="1"/>
</dbReference>
<sequence length="368" mass="41768">MSLDIQIYNIKMTDSSTMDEMVTLPVLTTAPPDNDDDRYYKIAEDLFIAVSPIILIVGLVGNILTLVVMNRPSHRSSSVSIYLSTLAISDSLVLILDFINNWFKMNLDIKLLEMDETFCKFHRCFFDAVFTTSSWLILAVSIERFIAVWFPLKAKRLCTIKTARITCCVLPLLALACYAHRVPGWHLDKTGRCNTHPKHRNFQEIYVPWLSAVLYSYGPIVMLIVFNGLIVFRLKKMASKRDAMTSNDKSSSQERRITITIVVICVAFILLTLPLALFYIFQFAMGEFFDQRPTTALAETIVLILGLSNHAVNFFLYVMSSAGFRAEVRRVVCFCRTPTRNQTSNVNSTDKSFSTERISVENISAKVS</sequence>
<dbReference type="STRING" id="283909.R7VDM8"/>
<dbReference type="PROSITE" id="PS00237">
    <property type="entry name" value="G_PROTEIN_RECEP_F1_1"/>
    <property type="match status" value="1"/>
</dbReference>
<dbReference type="SUPFAM" id="SSF81321">
    <property type="entry name" value="Family A G protein-coupled receptor-like"/>
    <property type="match status" value="1"/>
</dbReference>
<reference evidence="9" key="3">
    <citation type="submission" date="2015-06" db="UniProtKB">
        <authorList>
            <consortium name="EnsemblMetazoa"/>
        </authorList>
    </citation>
    <scope>IDENTIFICATION</scope>
</reference>
<dbReference type="OMA" id="FFWFFRT"/>
<keyword evidence="3 6" id="KW-1133">Transmembrane helix</keyword>
<dbReference type="Pfam" id="PF00001">
    <property type="entry name" value="7tm_1"/>
    <property type="match status" value="1"/>
</dbReference>
<dbReference type="EnsemblMetazoa" id="CapteT207119">
    <property type="protein sequence ID" value="CapteP207119"/>
    <property type="gene ID" value="CapteG207119"/>
</dbReference>
<reference evidence="8 10" key="2">
    <citation type="journal article" date="2013" name="Nature">
        <title>Insights into bilaterian evolution from three spiralian genomes.</title>
        <authorList>
            <person name="Simakov O."/>
            <person name="Marletaz F."/>
            <person name="Cho S.J."/>
            <person name="Edsinger-Gonzales E."/>
            <person name="Havlak P."/>
            <person name="Hellsten U."/>
            <person name="Kuo D.H."/>
            <person name="Larsson T."/>
            <person name="Lv J."/>
            <person name="Arendt D."/>
            <person name="Savage R."/>
            <person name="Osoegawa K."/>
            <person name="de Jong P."/>
            <person name="Grimwood J."/>
            <person name="Chapman J.A."/>
            <person name="Shapiro H."/>
            <person name="Aerts A."/>
            <person name="Otillar R.P."/>
            <person name="Terry A.Y."/>
            <person name="Boore J.L."/>
            <person name="Grigoriev I.V."/>
            <person name="Lindberg D.R."/>
            <person name="Seaver E.C."/>
            <person name="Weisblat D.A."/>
            <person name="Putnam N.H."/>
            <person name="Rokhsar D.S."/>
        </authorList>
    </citation>
    <scope>NUCLEOTIDE SEQUENCE</scope>
    <source>
        <strain evidence="8 10">I ESC-2004</strain>
    </source>
</reference>
<keyword evidence="4 6" id="KW-0472">Membrane</keyword>
<keyword evidence="10" id="KW-1185">Reference proteome</keyword>
<evidence type="ECO:0000259" key="7">
    <source>
        <dbReference type="PROSITE" id="PS50262"/>
    </source>
</evidence>
<proteinExistence type="inferred from homology"/>
<evidence type="ECO:0000256" key="2">
    <source>
        <dbReference type="ARBA" id="ARBA00022692"/>
    </source>
</evidence>
<dbReference type="Proteomes" id="UP000014760">
    <property type="component" value="Unassembled WGS sequence"/>
</dbReference>
<evidence type="ECO:0000256" key="1">
    <source>
        <dbReference type="ARBA" id="ARBA00004370"/>
    </source>
</evidence>
<evidence type="ECO:0000256" key="6">
    <source>
        <dbReference type="SAM" id="Phobius"/>
    </source>
</evidence>
<reference evidence="10" key="1">
    <citation type="submission" date="2012-12" db="EMBL/GenBank/DDBJ databases">
        <authorList>
            <person name="Hellsten U."/>
            <person name="Grimwood J."/>
            <person name="Chapman J.A."/>
            <person name="Shapiro H."/>
            <person name="Aerts A."/>
            <person name="Otillar R.P."/>
            <person name="Terry A.Y."/>
            <person name="Boore J.L."/>
            <person name="Simakov O."/>
            <person name="Marletaz F."/>
            <person name="Cho S.-J."/>
            <person name="Edsinger-Gonzales E."/>
            <person name="Havlak P."/>
            <person name="Kuo D.-H."/>
            <person name="Larsson T."/>
            <person name="Lv J."/>
            <person name="Arendt D."/>
            <person name="Savage R."/>
            <person name="Osoegawa K."/>
            <person name="de Jong P."/>
            <person name="Lindberg D.R."/>
            <person name="Seaver E.C."/>
            <person name="Weisblat D.A."/>
            <person name="Putnam N.H."/>
            <person name="Grigoriev I.V."/>
            <person name="Rokhsar D.S."/>
        </authorList>
    </citation>
    <scope>NUCLEOTIDE SEQUENCE</scope>
    <source>
        <strain evidence="10">I ESC-2004</strain>
    </source>
</reference>
<comment type="subcellular location">
    <subcellularLocation>
        <location evidence="1">Membrane</location>
    </subcellularLocation>
</comment>
<dbReference type="AlphaFoldDB" id="R7VDM8"/>
<keyword evidence="5" id="KW-0807">Transducer</keyword>
<dbReference type="EMBL" id="AMQN01018559">
    <property type="status" value="NOT_ANNOTATED_CDS"/>
    <property type="molecule type" value="Genomic_DNA"/>
</dbReference>
<feature type="transmembrane region" description="Helical" evidence="6">
    <location>
        <begin position="301"/>
        <end position="320"/>
    </location>
</feature>
<evidence type="ECO:0000313" key="9">
    <source>
        <dbReference type="EnsemblMetazoa" id="CapteP207119"/>
    </source>
</evidence>
<dbReference type="Gene3D" id="1.20.1070.10">
    <property type="entry name" value="Rhodopsin 7-helix transmembrane proteins"/>
    <property type="match status" value="1"/>
</dbReference>
<gene>
    <name evidence="8" type="ORF">CAPTEDRAFT_207119</name>
</gene>
<keyword evidence="5" id="KW-0675">Receptor</keyword>
<feature type="transmembrane region" description="Helical" evidence="6">
    <location>
        <begin position="257"/>
        <end position="281"/>
    </location>
</feature>
<evidence type="ECO:0000313" key="10">
    <source>
        <dbReference type="Proteomes" id="UP000014760"/>
    </source>
</evidence>
<keyword evidence="5" id="KW-0297">G-protein coupled receptor</keyword>
<dbReference type="GO" id="GO:0016020">
    <property type="term" value="C:membrane"/>
    <property type="evidence" value="ECO:0007669"/>
    <property type="project" value="UniProtKB-SubCell"/>
</dbReference>
<evidence type="ECO:0000313" key="8">
    <source>
        <dbReference type="EMBL" id="ELU14421.1"/>
    </source>
</evidence>
<dbReference type="InterPro" id="IPR052954">
    <property type="entry name" value="GPCR-Ligand_Int"/>
</dbReference>